<feature type="binding site" evidence="3">
    <location>
        <position position="323"/>
    </location>
    <ligand>
        <name>CTP</name>
        <dbReference type="ChEBI" id="CHEBI:37563"/>
    </ligand>
</feature>
<comment type="pathway">
    <text evidence="3 4">Cofactor biosynthesis; coenzyme A biosynthesis; CoA from (R)-pantothenate: step 2/5.</text>
</comment>
<keyword evidence="3" id="KW-0511">Multifunctional enzyme</keyword>
<feature type="domain" description="Flavoprotein" evidence="5">
    <location>
        <begin position="6"/>
        <end position="175"/>
    </location>
</feature>
<dbReference type="Gene3D" id="3.40.50.1950">
    <property type="entry name" value="Flavin prenyltransferase-like"/>
    <property type="match status" value="1"/>
</dbReference>
<evidence type="ECO:0000256" key="3">
    <source>
        <dbReference type="HAMAP-Rule" id="MF_02225"/>
    </source>
</evidence>
<accession>A0A1M6XPF9</accession>
<reference evidence="8" key="1">
    <citation type="submission" date="2016-11" db="EMBL/GenBank/DDBJ databases">
        <authorList>
            <person name="Varghese N."/>
            <person name="Submissions S."/>
        </authorList>
    </citation>
    <scope>NUCLEOTIDE SEQUENCE [LARGE SCALE GENOMIC DNA]</scope>
    <source>
        <strain evidence="8">UWOS</strain>
    </source>
</reference>
<comment type="function">
    <text evidence="4">Catalyzes two steps in the biosynthesis of coenzyme A. In the first step cysteine is conjugated to 4'-phosphopantothenate to form 4-phosphopantothenoylcysteine, in the latter compound is decarboxylated to form 4'-phosphopantotheine.</text>
</comment>
<comment type="function">
    <text evidence="3">Catalyzes two sequential steps in the biosynthesis of coenzyme A. In the first step cysteine is conjugated to 4'-phosphopantothenate to form 4-phosphopantothenoylcysteine. In the second step the latter compound is decarboxylated to form 4'-phosphopantotheine.</text>
</comment>
<dbReference type="PANTHER" id="PTHR14359">
    <property type="entry name" value="HOMO-OLIGOMERIC FLAVIN CONTAINING CYS DECARBOXYLASE FAMILY"/>
    <property type="match status" value="1"/>
</dbReference>
<dbReference type="RefSeq" id="WP_073305799.1">
    <property type="nucleotide sequence ID" value="NZ_FRAW01000033.1"/>
</dbReference>
<feature type="domain" description="DNA/pantothenate metabolism flavoprotein C-terminal" evidence="6">
    <location>
        <begin position="188"/>
        <end position="395"/>
    </location>
</feature>
<evidence type="ECO:0000313" key="8">
    <source>
        <dbReference type="Proteomes" id="UP000184275"/>
    </source>
</evidence>
<dbReference type="Pfam" id="PF04127">
    <property type="entry name" value="DFP"/>
    <property type="match status" value="1"/>
</dbReference>
<keyword evidence="3 4" id="KW-0436">Ligase</keyword>
<evidence type="ECO:0000256" key="4">
    <source>
        <dbReference type="RuleBase" id="RU364078"/>
    </source>
</evidence>
<organism evidence="7 8">
    <name type="scientific">Fibrobacter intestinalis</name>
    <dbReference type="NCBI Taxonomy" id="28122"/>
    <lineage>
        <taxon>Bacteria</taxon>
        <taxon>Pseudomonadati</taxon>
        <taxon>Fibrobacterota</taxon>
        <taxon>Fibrobacteria</taxon>
        <taxon>Fibrobacterales</taxon>
        <taxon>Fibrobacteraceae</taxon>
        <taxon>Fibrobacter</taxon>
    </lineage>
</organism>
<feature type="binding site" evidence="3">
    <location>
        <position position="278"/>
    </location>
    <ligand>
        <name>CTP</name>
        <dbReference type="ChEBI" id="CHEBI:37563"/>
    </ligand>
</feature>
<keyword evidence="1 3" id="KW-0210">Decarboxylase</keyword>
<feature type="region of interest" description="Phosphopantothenate--cysteine ligase" evidence="3">
    <location>
        <begin position="190"/>
        <end position="402"/>
    </location>
</feature>
<dbReference type="HAMAP" id="MF_02225">
    <property type="entry name" value="CoaBC"/>
    <property type="match status" value="1"/>
</dbReference>
<dbReference type="PANTHER" id="PTHR14359:SF6">
    <property type="entry name" value="PHOSPHOPANTOTHENOYLCYSTEINE DECARBOXYLASE"/>
    <property type="match status" value="1"/>
</dbReference>
<comment type="cofactor">
    <cofactor evidence="3">
        <name>Mg(2+)</name>
        <dbReference type="ChEBI" id="CHEBI:18420"/>
    </cofactor>
</comment>
<feature type="binding site" evidence="3">
    <location>
        <position position="337"/>
    </location>
    <ligand>
        <name>CTP</name>
        <dbReference type="ChEBI" id="CHEBI:37563"/>
    </ligand>
</feature>
<feature type="region of interest" description="Phosphopantothenoylcysteine decarboxylase" evidence="3">
    <location>
        <begin position="1"/>
        <end position="189"/>
    </location>
</feature>
<dbReference type="InterPro" id="IPR035929">
    <property type="entry name" value="CoaB-like_sf"/>
</dbReference>
<comment type="catalytic activity">
    <reaction evidence="3 4">
        <text>N-[(R)-4-phosphopantothenoyl]-L-cysteine + H(+) = (R)-4'-phosphopantetheine + CO2</text>
        <dbReference type="Rhea" id="RHEA:16793"/>
        <dbReference type="ChEBI" id="CHEBI:15378"/>
        <dbReference type="ChEBI" id="CHEBI:16526"/>
        <dbReference type="ChEBI" id="CHEBI:59458"/>
        <dbReference type="ChEBI" id="CHEBI:61723"/>
        <dbReference type="EC" id="4.1.1.36"/>
    </reaction>
</comment>
<dbReference type="EMBL" id="FRAW01000033">
    <property type="protein sequence ID" value="SHL07867.1"/>
    <property type="molecule type" value="Genomic_DNA"/>
</dbReference>
<dbReference type="EC" id="6.3.2.5" evidence="3"/>
<dbReference type="EC" id="4.1.1.36" evidence="3"/>
<keyword evidence="3" id="KW-0460">Magnesium</keyword>
<dbReference type="GO" id="GO:0015941">
    <property type="term" value="P:pantothenate catabolic process"/>
    <property type="evidence" value="ECO:0007669"/>
    <property type="project" value="InterPro"/>
</dbReference>
<dbReference type="GO" id="GO:0015937">
    <property type="term" value="P:coenzyme A biosynthetic process"/>
    <property type="evidence" value="ECO:0007669"/>
    <property type="project" value="UniProtKB-UniRule"/>
</dbReference>
<proteinExistence type="inferred from homology"/>
<dbReference type="AlphaFoldDB" id="A0A1M6XPF9"/>
<dbReference type="GO" id="GO:0046872">
    <property type="term" value="F:metal ion binding"/>
    <property type="evidence" value="ECO:0007669"/>
    <property type="project" value="UniProtKB-KW"/>
</dbReference>
<dbReference type="SUPFAM" id="SSF102645">
    <property type="entry name" value="CoaB-like"/>
    <property type="match status" value="1"/>
</dbReference>
<evidence type="ECO:0000256" key="2">
    <source>
        <dbReference type="ARBA" id="ARBA00023239"/>
    </source>
</evidence>
<keyword evidence="2 3" id="KW-0456">Lyase</keyword>
<protein>
    <recommendedName>
        <fullName evidence="3">Coenzyme A biosynthesis bifunctional protein CoaBC</fullName>
    </recommendedName>
    <alternativeName>
        <fullName evidence="3">DNA/pantothenate metabolism flavoprotein</fullName>
    </alternativeName>
    <alternativeName>
        <fullName evidence="3">Phosphopantothenoylcysteine synthetase/decarboxylase</fullName>
        <shortName evidence="3">PPCS-PPCDC</shortName>
    </alternativeName>
    <domain>
        <recommendedName>
            <fullName evidence="3">Phosphopantothenoylcysteine decarboxylase</fullName>
            <shortName evidence="3">PPC decarboxylase</shortName>
            <shortName evidence="3">PPC-DC</shortName>
            <ecNumber evidence="3">4.1.1.36</ecNumber>
        </recommendedName>
        <alternativeName>
            <fullName evidence="3">CoaC</fullName>
        </alternativeName>
    </domain>
    <domain>
        <recommendedName>
            <fullName evidence="3">Phosphopantothenate--cysteine ligase</fullName>
            <ecNumber evidence="3">6.3.2.5</ecNumber>
        </recommendedName>
        <alternativeName>
            <fullName evidence="3">CoaB</fullName>
        </alternativeName>
        <alternativeName>
            <fullName evidence="3">Phosphopantothenoylcysteine synthetase</fullName>
            <shortName evidence="3">PPC synthetase</shortName>
            <shortName evidence="3">PPC-S</shortName>
        </alternativeName>
    </domain>
</protein>
<dbReference type="Pfam" id="PF02441">
    <property type="entry name" value="Flavoprotein"/>
    <property type="match status" value="1"/>
</dbReference>
<evidence type="ECO:0000313" key="7">
    <source>
        <dbReference type="EMBL" id="SHL07867.1"/>
    </source>
</evidence>
<dbReference type="InterPro" id="IPR007085">
    <property type="entry name" value="DNA/pantothenate-metab_flavo_C"/>
</dbReference>
<dbReference type="InterPro" id="IPR003382">
    <property type="entry name" value="Flavoprotein"/>
</dbReference>
<feature type="binding site" evidence="3">
    <location>
        <position position="288"/>
    </location>
    <ligand>
        <name>CTP</name>
        <dbReference type="ChEBI" id="CHEBI:37563"/>
    </ligand>
</feature>
<sequence>MFLKGKKILLGVTGSIAAYKACELLRLLQKEGAEVRVAMTDAATKFVSPLTFASLSKCPVYTSDGNPEGRPFQHIDFPRWADIFLAAPASADSIGKMANGIADDPVSLCYMSSGHEKWIAPAMNSTMYLSCAVQKNLQTLRSFADTTVLESPSGKLACGENGPGRFMEPAEIVAALKQFRSKENDFAKSVLITAGRTEEAIDPVRYISNRSSGKTAVALAEAFWNAGFQVILVHGPMDVKIPNGILEVAVQSAQEMYESVLSRQAEVNAIVHCAAVADYRPKNISTSKIKDSRSQFVLELEPNPNILRDSVKNKTEKQVIVGFGLETDDVQKHGKEKLEKSGADFLVLNTPVMPNAGFGFDQVPFAILEQGKSVPELTMRSKRELAAEIVNKVRQKLEDLGA</sequence>
<dbReference type="NCBIfam" id="TIGR00521">
    <property type="entry name" value="coaBC_dfp"/>
    <property type="match status" value="1"/>
</dbReference>
<dbReference type="GO" id="GO:0010181">
    <property type="term" value="F:FMN binding"/>
    <property type="evidence" value="ECO:0007669"/>
    <property type="project" value="UniProtKB-UniRule"/>
</dbReference>
<feature type="active site" description="Proton donor" evidence="3">
    <location>
        <position position="158"/>
    </location>
</feature>
<keyword evidence="3 4" id="KW-0288">FMN</keyword>
<name>A0A1M6XPF9_9BACT</name>
<gene>
    <name evidence="3" type="primary">coaBC</name>
    <name evidence="7" type="ORF">SAMN05720469_13323</name>
</gene>
<dbReference type="GO" id="GO:0071513">
    <property type="term" value="C:phosphopantothenoylcysteine decarboxylase complex"/>
    <property type="evidence" value="ECO:0007669"/>
    <property type="project" value="TreeGrafter"/>
</dbReference>
<dbReference type="InterPro" id="IPR036551">
    <property type="entry name" value="Flavin_trans-like"/>
</dbReference>
<comment type="pathway">
    <text evidence="3 4">Cofactor biosynthesis; coenzyme A biosynthesis; CoA from (R)-pantothenate: step 3/5.</text>
</comment>
<keyword evidence="8" id="KW-1185">Reference proteome</keyword>
<evidence type="ECO:0000259" key="6">
    <source>
        <dbReference type="Pfam" id="PF04127"/>
    </source>
</evidence>
<keyword evidence="3" id="KW-0479">Metal-binding</keyword>
<dbReference type="SUPFAM" id="SSF52507">
    <property type="entry name" value="Homo-oligomeric flavin-containing Cys decarboxylases, HFCD"/>
    <property type="match status" value="1"/>
</dbReference>
<dbReference type="Gene3D" id="3.40.50.10300">
    <property type="entry name" value="CoaB-like"/>
    <property type="match status" value="1"/>
</dbReference>
<dbReference type="UniPathway" id="UPA00241">
    <property type="reaction ID" value="UER00353"/>
</dbReference>
<dbReference type="GO" id="GO:0004632">
    <property type="term" value="F:phosphopantothenate--cysteine ligase activity"/>
    <property type="evidence" value="ECO:0007669"/>
    <property type="project" value="UniProtKB-UniRule"/>
</dbReference>
<evidence type="ECO:0000256" key="1">
    <source>
        <dbReference type="ARBA" id="ARBA00022793"/>
    </source>
</evidence>
<evidence type="ECO:0000259" key="5">
    <source>
        <dbReference type="Pfam" id="PF02441"/>
    </source>
</evidence>
<comment type="cofactor">
    <cofactor evidence="3">
        <name>FMN</name>
        <dbReference type="ChEBI" id="CHEBI:58210"/>
    </cofactor>
    <text evidence="3">Binds 1 FMN per subunit.</text>
</comment>
<comment type="catalytic activity">
    <reaction evidence="3 4">
        <text>(R)-4'-phosphopantothenate + L-cysteine + CTP = N-[(R)-4-phosphopantothenoyl]-L-cysteine + CMP + diphosphate + H(+)</text>
        <dbReference type="Rhea" id="RHEA:19397"/>
        <dbReference type="ChEBI" id="CHEBI:10986"/>
        <dbReference type="ChEBI" id="CHEBI:15378"/>
        <dbReference type="ChEBI" id="CHEBI:33019"/>
        <dbReference type="ChEBI" id="CHEBI:35235"/>
        <dbReference type="ChEBI" id="CHEBI:37563"/>
        <dbReference type="ChEBI" id="CHEBI:59458"/>
        <dbReference type="ChEBI" id="CHEBI:60377"/>
        <dbReference type="EC" id="6.3.2.5"/>
    </reaction>
</comment>
<dbReference type="GO" id="GO:0004633">
    <property type="term" value="F:phosphopantothenoylcysteine decarboxylase activity"/>
    <property type="evidence" value="ECO:0007669"/>
    <property type="project" value="UniProtKB-UniRule"/>
</dbReference>
<dbReference type="Proteomes" id="UP000184275">
    <property type="component" value="Unassembled WGS sequence"/>
</dbReference>
<keyword evidence="3 4" id="KW-0285">Flavoprotein</keyword>
<comment type="caution">
    <text evidence="3">Lacks conserved residue(s) required for the propagation of feature annotation.</text>
</comment>
<comment type="similarity">
    <text evidence="3 4">In the C-terminal section; belongs to the PPC synthetase family.</text>
</comment>
<comment type="similarity">
    <text evidence="3 4">In the N-terminal section; belongs to the HFCD (homo-oligomeric flavin containing Cys decarboxylase) superfamily.</text>
</comment>
<dbReference type="InterPro" id="IPR005252">
    <property type="entry name" value="CoaBC"/>
</dbReference>